<protein>
    <submittedName>
        <fullName evidence="3">CapA family protein</fullName>
    </submittedName>
</protein>
<evidence type="ECO:0000256" key="1">
    <source>
        <dbReference type="ARBA" id="ARBA00005662"/>
    </source>
</evidence>
<dbReference type="Gene3D" id="3.60.21.10">
    <property type="match status" value="1"/>
</dbReference>
<name>A0ABW0ZDY5_9ACTN</name>
<dbReference type="RefSeq" id="WP_206055920.1">
    <property type="nucleotide sequence ID" value="NZ_JBHSNS010000003.1"/>
</dbReference>
<feature type="domain" description="Capsule synthesis protein CapA" evidence="2">
    <location>
        <begin position="10"/>
        <end position="290"/>
    </location>
</feature>
<evidence type="ECO:0000259" key="2">
    <source>
        <dbReference type="SMART" id="SM00854"/>
    </source>
</evidence>
<comment type="caution">
    <text evidence="3">The sequence shown here is derived from an EMBL/GenBank/DDBJ whole genome shotgun (WGS) entry which is preliminary data.</text>
</comment>
<dbReference type="Proteomes" id="UP001596072">
    <property type="component" value="Unassembled WGS sequence"/>
</dbReference>
<dbReference type="PANTHER" id="PTHR33393">
    <property type="entry name" value="POLYGLUTAMINE SYNTHESIS ACCESSORY PROTEIN RV0574C-RELATED"/>
    <property type="match status" value="1"/>
</dbReference>
<dbReference type="CDD" id="cd07381">
    <property type="entry name" value="MPP_CapA"/>
    <property type="match status" value="1"/>
</dbReference>
<dbReference type="SUPFAM" id="SSF56300">
    <property type="entry name" value="Metallo-dependent phosphatases"/>
    <property type="match status" value="1"/>
</dbReference>
<reference evidence="4" key="1">
    <citation type="journal article" date="2019" name="Int. J. Syst. Evol. Microbiol.">
        <title>The Global Catalogue of Microorganisms (GCM) 10K type strain sequencing project: providing services to taxonomists for standard genome sequencing and annotation.</title>
        <authorList>
            <consortium name="The Broad Institute Genomics Platform"/>
            <consortium name="The Broad Institute Genome Sequencing Center for Infectious Disease"/>
            <person name="Wu L."/>
            <person name="Ma J."/>
        </authorList>
    </citation>
    <scope>NUCLEOTIDE SEQUENCE [LARGE SCALE GENOMIC DNA]</scope>
    <source>
        <strain evidence="4">YIM 94188</strain>
    </source>
</reference>
<comment type="similarity">
    <text evidence="1">Belongs to the CapA family.</text>
</comment>
<proteinExistence type="inferred from homology"/>
<dbReference type="InterPro" id="IPR029052">
    <property type="entry name" value="Metallo-depent_PP-like"/>
</dbReference>
<dbReference type="Pfam" id="PF09587">
    <property type="entry name" value="PGA_cap"/>
    <property type="match status" value="1"/>
</dbReference>
<organism evidence="3 4">
    <name type="scientific">Nocardioides vastitatis</name>
    <dbReference type="NCBI Taxonomy" id="2568655"/>
    <lineage>
        <taxon>Bacteria</taxon>
        <taxon>Bacillati</taxon>
        <taxon>Actinomycetota</taxon>
        <taxon>Actinomycetes</taxon>
        <taxon>Propionibacteriales</taxon>
        <taxon>Nocardioidaceae</taxon>
        <taxon>Nocardioides</taxon>
    </lineage>
</organism>
<dbReference type="EMBL" id="JBHSNS010000003">
    <property type="protein sequence ID" value="MFC5729209.1"/>
    <property type="molecule type" value="Genomic_DNA"/>
</dbReference>
<sequence length="370" mass="40369">MSATIGIVVTLCLTGDVMTGRGVDQVLPAAGDPRLRERYAASARDYVTLAEAASGPIPQPVDFSWPWGDALQVLEELGPDLRIANLETSITTSDDFHPCKAVLYRMHPGNVPCLTAARLDACALANNHVQDFGVGGLEDTLDVLTRAGLGPVGAGCDEQQAWLPVALTAGGHRVLVWSVGSPSSGVPRSWEAARGDPGVALLSEKSDADGDAICERVSRMKQPGDIAVVSVHWGSNWGYDVSREQVRLAHRLIHSGVDVVHGHSSHHPRAVEVYRDRLVLYGCGDLINDYEGIGGHERFRDDLRLVYVARLDPAGGLEELRIVPLQSRRMRLRLATDQDARWLQKALRKASRRFGSRFDHEPNANLLLHR</sequence>
<accession>A0ABW0ZDY5</accession>
<evidence type="ECO:0000313" key="3">
    <source>
        <dbReference type="EMBL" id="MFC5729209.1"/>
    </source>
</evidence>
<dbReference type="PANTHER" id="PTHR33393:SF11">
    <property type="entry name" value="POLYGLUTAMINE SYNTHESIS ACCESSORY PROTEIN RV0574C-RELATED"/>
    <property type="match status" value="1"/>
</dbReference>
<dbReference type="SMART" id="SM00854">
    <property type="entry name" value="PGA_cap"/>
    <property type="match status" value="1"/>
</dbReference>
<dbReference type="InterPro" id="IPR052169">
    <property type="entry name" value="CW_Biosynth-Accessory"/>
</dbReference>
<keyword evidence="4" id="KW-1185">Reference proteome</keyword>
<dbReference type="InterPro" id="IPR019079">
    <property type="entry name" value="Capsule_synth_CapA"/>
</dbReference>
<evidence type="ECO:0000313" key="4">
    <source>
        <dbReference type="Proteomes" id="UP001596072"/>
    </source>
</evidence>
<gene>
    <name evidence="3" type="ORF">ACFPQB_09785</name>
</gene>